<dbReference type="Pfam" id="PF08308">
    <property type="entry name" value="PEGA"/>
    <property type="match status" value="1"/>
</dbReference>
<reference evidence="4" key="1">
    <citation type="submission" date="2016-09" db="EMBL/GenBank/DDBJ databases">
        <authorList>
            <person name="Koehorst J."/>
        </authorList>
    </citation>
    <scope>NUCLEOTIDE SEQUENCE [LARGE SCALE GENOMIC DNA]</scope>
</reference>
<dbReference type="InterPro" id="IPR013229">
    <property type="entry name" value="PEGA"/>
</dbReference>
<evidence type="ECO:0000313" key="3">
    <source>
        <dbReference type="EMBL" id="SEH77824.1"/>
    </source>
</evidence>
<dbReference type="OrthoDB" id="1524740at2"/>
<accession>A0A1C7PAQ2</accession>
<dbReference type="Proteomes" id="UP000176204">
    <property type="component" value="Chromosome I"/>
</dbReference>
<feature type="region of interest" description="Disordered" evidence="1">
    <location>
        <begin position="106"/>
        <end position="143"/>
    </location>
</feature>
<name>A0A1C7PAQ2_9BACT</name>
<gene>
    <name evidence="3" type="ORF">PYTT_0677</name>
</gene>
<feature type="domain" description="PEGA" evidence="2">
    <location>
        <begin position="23"/>
        <end position="74"/>
    </location>
</feature>
<organism evidence="3 4">
    <name type="scientific">Akkermansia glycaniphila</name>
    <dbReference type="NCBI Taxonomy" id="1679444"/>
    <lineage>
        <taxon>Bacteria</taxon>
        <taxon>Pseudomonadati</taxon>
        <taxon>Verrucomicrobiota</taxon>
        <taxon>Verrucomicrobiia</taxon>
        <taxon>Verrucomicrobiales</taxon>
        <taxon>Akkermansiaceae</taxon>
        <taxon>Akkermansia</taxon>
    </lineage>
</organism>
<dbReference type="RefSeq" id="WP_067776957.1">
    <property type="nucleotide sequence ID" value="NZ_JACVVN010000012.1"/>
</dbReference>
<evidence type="ECO:0000259" key="2">
    <source>
        <dbReference type="Pfam" id="PF08308"/>
    </source>
</evidence>
<dbReference type="KEGG" id="agl:PYTT_0677"/>
<protein>
    <submittedName>
        <fullName evidence="3">Pega domain</fullName>
    </submittedName>
</protein>
<keyword evidence="4" id="KW-1185">Reference proteome</keyword>
<dbReference type="EMBL" id="LT629973">
    <property type="protein sequence ID" value="SEH77824.1"/>
    <property type="molecule type" value="Genomic_DNA"/>
</dbReference>
<proteinExistence type="predicted"/>
<evidence type="ECO:0000256" key="1">
    <source>
        <dbReference type="SAM" id="MobiDB-lite"/>
    </source>
</evidence>
<evidence type="ECO:0000313" key="4">
    <source>
        <dbReference type="Proteomes" id="UP000176204"/>
    </source>
</evidence>
<dbReference type="AlphaFoldDB" id="A0A1C7PAQ2"/>
<sequence>MNLKHGLLLPLLMICVSCSSKKSLTILSDPSGANVQVNGRLVGKTPVTTTIDQSKAVDIFVEKSGYQCASRALTPEVSTMGAILWTEGDPKAKFIREDSVNFSLKKLDAPAMPSRPAQPKAPVKPSKPADRPVPVLRDMPSFS</sequence>